<comment type="caution">
    <text evidence="1">The sequence shown here is derived from an EMBL/GenBank/DDBJ whole genome shotgun (WGS) entry which is preliminary data.</text>
</comment>
<sequence>HNPSILNNFDYRIYFRNSLGDITSFGRTFSITSLLVLFRSNKPKQ</sequence>
<dbReference type="AlphaFoldDB" id="A0A392UNH3"/>
<accession>A0A392UNH3</accession>
<reference evidence="1 2" key="1">
    <citation type="journal article" date="2018" name="Front. Plant Sci.">
        <title>Red Clover (Trifolium pratense) and Zigzag Clover (T. medium) - A Picture of Genomic Similarities and Differences.</title>
        <authorList>
            <person name="Dluhosova J."/>
            <person name="Istvanek J."/>
            <person name="Nedelnik J."/>
            <person name="Repkova J."/>
        </authorList>
    </citation>
    <scope>NUCLEOTIDE SEQUENCE [LARGE SCALE GENOMIC DNA]</scope>
    <source>
        <strain evidence="2">cv. 10/8</strain>
        <tissue evidence="1">Leaf</tissue>
    </source>
</reference>
<evidence type="ECO:0000313" key="1">
    <source>
        <dbReference type="EMBL" id="MCI75193.1"/>
    </source>
</evidence>
<proteinExistence type="predicted"/>
<dbReference type="Proteomes" id="UP000265520">
    <property type="component" value="Unassembled WGS sequence"/>
</dbReference>
<feature type="non-terminal residue" evidence="1">
    <location>
        <position position="1"/>
    </location>
</feature>
<organism evidence="1 2">
    <name type="scientific">Trifolium medium</name>
    <dbReference type="NCBI Taxonomy" id="97028"/>
    <lineage>
        <taxon>Eukaryota</taxon>
        <taxon>Viridiplantae</taxon>
        <taxon>Streptophyta</taxon>
        <taxon>Embryophyta</taxon>
        <taxon>Tracheophyta</taxon>
        <taxon>Spermatophyta</taxon>
        <taxon>Magnoliopsida</taxon>
        <taxon>eudicotyledons</taxon>
        <taxon>Gunneridae</taxon>
        <taxon>Pentapetalae</taxon>
        <taxon>rosids</taxon>
        <taxon>fabids</taxon>
        <taxon>Fabales</taxon>
        <taxon>Fabaceae</taxon>
        <taxon>Papilionoideae</taxon>
        <taxon>50 kb inversion clade</taxon>
        <taxon>NPAAA clade</taxon>
        <taxon>Hologalegina</taxon>
        <taxon>IRL clade</taxon>
        <taxon>Trifolieae</taxon>
        <taxon>Trifolium</taxon>
    </lineage>
</organism>
<dbReference type="EMBL" id="LXQA010877052">
    <property type="protein sequence ID" value="MCI75193.1"/>
    <property type="molecule type" value="Genomic_DNA"/>
</dbReference>
<keyword evidence="2" id="KW-1185">Reference proteome</keyword>
<evidence type="ECO:0000313" key="2">
    <source>
        <dbReference type="Proteomes" id="UP000265520"/>
    </source>
</evidence>
<protein>
    <submittedName>
        <fullName evidence="1">Uncharacterized protein</fullName>
    </submittedName>
</protein>
<name>A0A392UNH3_9FABA</name>